<proteinExistence type="predicted"/>
<dbReference type="WBParaSite" id="Csp11.Scaffold630.g21268.t1">
    <property type="protein sequence ID" value="Csp11.Scaffold630.g21268.t1"/>
    <property type="gene ID" value="Csp11.Scaffold630.g21268"/>
</dbReference>
<evidence type="ECO:0000313" key="2">
    <source>
        <dbReference type="Proteomes" id="UP000095282"/>
    </source>
</evidence>
<keyword evidence="2" id="KW-1185">Reference proteome</keyword>
<dbReference type="Proteomes" id="UP000095282">
    <property type="component" value="Unplaced"/>
</dbReference>
<evidence type="ECO:0000313" key="3">
    <source>
        <dbReference type="WBParaSite" id="Csp11.Scaffold630.g21268.t1"/>
    </source>
</evidence>
<organism evidence="2 3">
    <name type="scientific">Caenorhabditis tropicalis</name>
    <dbReference type="NCBI Taxonomy" id="1561998"/>
    <lineage>
        <taxon>Eukaryota</taxon>
        <taxon>Metazoa</taxon>
        <taxon>Ecdysozoa</taxon>
        <taxon>Nematoda</taxon>
        <taxon>Chromadorea</taxon>
        <taxon>Rhabditida</taxon>
        <taxon>Rhabditina</taxon>
        <taxon>Rhabditomorpha</taxon>
        <taxon>Rhabditoidea</taxon>
        <taxon>Rhabditidae</taxon>
        <taxon>Peloderinae</taxon>
        <taxon>Caenorhabditis</taxon>
    </lineage>
</organism>
<reference evidence="3" key="1">
    <citation type="submission" date="2016-11" db="UniProtKB">
        <authorList>
            <consortium name="WormBaseParasite"/>
        </authorList>
    </citation>
    <scope>IDENTIFICATION</scope>
</reference>
<protein>
    <submittedName>
        <fullName evidence="3">Uncharacterized protein</fullName>
    </submittedName>
</protein>
<dbReference type="AlphaFoldDB" id="A0A1I7V0T5"/>
<sequence>MKKSVNLFQPPYQGSRPPPRTRVEDAGYAGGSRTAGAVVQKQLIDEALSLLQNTKLVIAVNDSIVFANVEPAALDVFRTEIIHQEGKTKIHVEKSKLILDYEYDGEKNEAMEEKIREQIIDILEKFLPYQWLVVKTKANDVKIAIKIGWTVEILNKTEIPITFFLCKSGVKLMNGQTGMVAIENGIQLIFGQDITIEGEKVASYVSQGTGPGNVVKLQKAMKKEELSAEFRAHRL</sequence>
<feature type="region of interest" description="Disordered" evidence="1">
    <location>
        <begin position="1"/>
        <end position="28"/>
    </location>
</feature>
<accession>A0A1I7V0T5</accession>
<name>A0A1I7V0T5_9PELO</name>
<evidence type="ECO:0000256" key="1">
    <source>
        <dbReference type="SAM" id="MobiDB-lite"/>
    </source>
</evidence>